<keyword evidence="5" id="KW-1185">Reference proteome</keyword>
<keyword evidence="2" id="KW-0472">Membrane</keyword>
<evidence type="ECO:0000256" key="3">
    <source>
        <dbReference type="SAM" id="SignalP"/>
    </source>
</evidence>
<feature type="compositionally biased region" description="Low complexity" evidence="1">
    <location>
        <begin position="225"/>
        <end position="234"/>
    </location>
</feature>
<dbReference type="AlphaFoldDB" id="A0A6A6JPU9"/>
<keyword evidence="2" id="KW-1133">Transmembrane helix</keyword>
<evidence type="ECO:0008006" key="6">
    <source>
        <dbReference type="Google" id="ProtNLM"/>
    </source>
</evidence>
<reference evidence="4" key="1">
    <citation type="journal article" date="2020" name="Stud. Mycol.">
        <title>101 Dothideomycetes genomes: a test case for predicting lifestyles and emergence of pathogens.</title>
        <authorList>
            <person name="Haridas S."/>
            <person name="Albert R."/>
            <person name="Binder M."/>
            <person name="Bloem J."/>
            <person name="Labutti K."/>
            <person name="Salamov A."/>
            <person name="Andreopoulos B."/>
            <person name="Baker S."/>
            <person name="Barry K."/>
            <person name="Bills G."/>
            <person name="Bluhm B."/>
            <person name="Cannon C."/>
            <person name="Castanera R."/>
            <person name="Culley D."/>
            <person name="Daum C."/>
            <person name="Ezra D."/>
            <person name="Gonzalez J."/>
            <person name="Henrissat B."/>
            <person name="Kuo A."/>
            <person name="Liang C."/>
            <person name="Lipzen A."/>
            <person name="Lutzoni F."/>
            <person name="Magnuson J."/>
            <person name="Mondo S."/>
            <person name="Nolan M."/>
            <person name="Ohm R."/>
            <person name="Pangilinan J."/>
            <person name="Park H.-J."/>
            <person name="Ramirez L."/>
            <person name="Alfaro M."/>
            <person name="Sun H."/>
            <person name="Tritt A."/>
            <person name="Yoshinaga Y."/>
            <person name="Zwiers L.-H."/>
            <person name="Turgeon B."/>
            <person name="Goodwin S."/>
            <person name="Spatafora J."/>
            <person name="Crous P."/>
            <person name="Grigoriev I."/>
        </authorList>
    </citation>
    <scope>NUCLEOTIDE SEQUENCE</scope>
    <source>
        <strain evidence="4">CBS 379.55</strain>
    </source>
</reference>
<keyword evidence="2" id="KW-0812">Transmembrane</keyword>
<dbReference type="OrthoDB" id="3800140at2759"/>
<proteinExistence type="predicted"/>
<dbReference type="Proteomes" id="UP000800097">
    <property type="component" value="Unassembled WGS sequence"/>
</dbReference>
<sequence length="301" mass="32527">MRHTVVIVLATTAALASAQEYSYWAYPPENYTETAPHGYDPAFEICGTTCESCEKEAEECFSLQYSNVCYEPKRGEHCCRDLYGTSCVEGYYCAYNGTQAGYCCADGTSLEDCGALFNQSLTSTEVNIPTTIIVTKLMTPTNTPASTASSTRLHKPTISARPLDQITQKTNETGLSTAMKVGIAIGVVALVGLLATAITFLVLRRKRGEAQYTPTPGGHVPPGAPSFAAPPSEFGSRESAYEPMRSADASTTSEYYNKRASSASLYRDASPAPEERGLPLVEMPVNEMPGVDPDSNRRRMD</sequence>
<gene>
    <name evidence="4" type="ORF">EI97DRAFT_465529</name>
</gene>
<feature type="compositionally biased region" description="Polar residues" evidence="1">
    <location>
        <begin position="248"/>
        <end position="264"/>
    </location>
</feature>
<evidence type="ECO:0000256" key="1">
    <source>
        <dbReference type="SAM" id="MobiDB-lite"/>
    </source>
</evidence>
<keyword evidence="3" id="KW-0732">Signal</keyword>
<feature type="chain" id="PRO_5025488366" description="Mid2 domain-containing protein" evidence="3">
    <location>
        <begin position="19"/>
        <end position="301"/>
    </location>
</feature>
<protein>
    <recommendedName>
        <fullName evidence="6">Mid2 domain-containing protein</fullName>
    </recommendedName>
</protein>
<organism evidence="4 5">
    <name type="scientific">Westerdykella ornata</name>
    <dbReference type="NCBI Taxonomy" id="318751"/>
    <lineage>
        <taxon>Eukaryota</taxon>
        <taxon>Fungi</taxon>
        <taxon>Dikarya</taxon>
        <taxon>Ascomycota</taxon>
        <taxon>Pezizomycotina</taxon>
        <taxon>Dothideomycetes</taxon>
        <taxon>Pleosporomycetidae</taxon>
        <taxon>Pleosporales</taxon>
        <taxon>Sporormiaceae</taxon>
        <taxon>Westerdykella</taxon>
    </lineage>
</organism>
<dbReference type="GeneID" id="54554647"/>
<name>A0A6A6JPU9_WESOR</name>
<feature type="signal peptide" evidence="3">
    <location>
        <begin position="1"/>
        <end position="18"/>
    </location>
</feature>
<evidence type="ECO:0000313" key="5">
    <source>
        <dbReference type="Proteomes" id="UP000800097"/>
    </source>
</evidence>
<evidence type="ECO:0000256" key="2">
    <source>
        <dbReference type="SAM" id="Phobius"/>
    </source>
</evidence>
<feature type="region of interest" description="Disordered" evidence="1">
    <location>
        <begin position="212"/>
        <end position="301"/>
    </location>
</feature>
<evidence type="ECO:0000313" key="4">
    <source>
        <dbReference type="EMBL" id="KAF2278163.1"/>
    </source>
</evidence>
<dbReference type="RefSeq" id="XP_033655702.1">
    <property type="nucleotide sequence ID" value="XM_033801472.1"/>
</dbReference>
<dbReference type="EMBL" id="ML986488">
    <property type="protein sequence ID" value="KAF2278163.1"/>
    <property type="molecule type" value="Genomic_DNA"/>
</dbReference>
<accession>A0A6A6JPU9</accession>
<feature type="transmembrane region" description="Helical" evidence="2">
    <location>
        <begin position="181"/>
        <end position="203"/>
    </location>
</feature>